<dbReference type="PANTHER" id="PTHR48200">
    <property type="entry name" value="PROTEIN, PUTATIVE-RELATED"/>
    <property type="match status" value="1"/>
</dbReference>
<dbReference type="EMBL" id="JABEZV010446041">
    <property type="protein sequence ID" value="MBA0730577.1"/>
    <property type="molecule type" value="Genomic_DNA"/>
</dbReference>
<reference evidence="2 3" key="1">
    <citation type="journal article" date="2019" name="Genome Biol. Evol.">
        <title>Insights into the evolution of the New World diploid cottons (Gossypium, subgenus Houzingenia) based on genome sequencing.</title>
        <authorList>
            <person name="Grover C.E."/>
            <person name="Arick M.A. 2nd"/>
            <person name="Thrash A."/>
            <person name="Conover J.L."/>
            <person name="Sanders W.S."/>
            <person name="Peterson D.G."/>
            <person name="Frelichowski J.E."/>
            <person name="Scheffler J.A."/>
            <person name="Scheffler B.E."/>
            <person name="Wendel J.F."/>
        </authorList>
    </citation>
    <scope>NUCLEOTIDE SEQUENCE [LARGE SCALE GENOMIC DNA]</scope>
    <source>
        <strain evidence="2">4</strain>
        <tissue evidence="2">Leaf</tissue>
    </source>
</reference>
<dbReference type="Proteomes" id="UP000593574">
    <property type="component" value="Unassembled WGS sequence"/>
</dbReference>
<dbReference type="PANTHER" id="PTHR48200:SF1">
    <property type="entry name" value="AMINOTRANSFERASE-LIKE PLANT MOBILE DOMAIN-CONTAINING PROTEIN"/>
    <property type="match status" value="1"/>
</dbReference>
<accession>A0A7J9B2L1</accession>
<name>A0A7J9B2L1_9ROSI</name>
<proteinExistence type="predicted"/>
<dbReference type="InterPro" id="IPR056647">
    <property type="entry name" value="DUF7745"/>
</dbReference>
<dbReference type="Pfam" id="PF24924">
    <property type="entry name" value="DUF7745"/>
    <property type="match status" value="1"/>
</dbReference>
<sequence>GFLIKWRIIRPSGYGPRQQEKGDSLTEGCFTFRNVDLVPNVEEYRALLRCPKIQIEKVYSRVTNIPTLLKKLMNITRMSEQWVAARIKQKGESKCIPWKNLKDLILAYPDVKKRVDVFALNIYGLVIFLKALGHIN</sequence>
<organism evidence="2 3">
    <name type="scientific">Gossypium laxum</name>
    <dbReference type="NCBI Taxonomy" id="34288"/>
    <lineage>
        <taxon>Eukaryota</taxon>
        <taxon>Viridiplantae</taxon>
        <taxon>Streptophyta</taxon>
        <taxon>Embryophyta</taxon>
        <taxon>Tracheophyta</taxon>
        <taxon>Spermatophyta</taxon>
        <taxon>Magnoliopsida</taxon>
        <taxon>eudicotyledons</taxon>
        <taxon>Gunneridae</taxon>
        <taxon>Pentapetalae</taxon>
        <taxon>rosids</taxon>
        <taxon>malvids</taxon>
        <taxon>Malvales</taxon>
        <taxon>Malvaceae</taxon>
        <taxon>Malvoideae</taxon>
        <taxon>Gossypium</taxon>
    </lineage>
</organism>
<feature type="domain" description="DUF7745" evidence="1">
    <location>
        <begin position="29"/>
        <end position="130"/>
    </location>
</feature>
<evidence type="ECO:0000313" key="2">
    <source>
        <dbReference type="EMBL" id="MBA0730577.1"/>
    </source>
</evidence>
<keyword evidence="3" id="KW-1185">Reference proteome</keyword>
<dbReference type="AlphaFoldDB" id="A0A7J9B2L1"/>
<evidence type="ECO:0000313" key="3">
    <source>
        <dbReference type="Proteomes" id="UP000593574"/>
    </source>
</evidence>
<evidence type="ECO:0000259" key="1">
    <source>
        <dbReference type="Pfam" id="PF24924"/>
    </source>
</evidence>
<feature type="non-terminal residue" evidence="2">
    <location>
        <position position="1"/>
    </location>
</feature>
<gene>
    <name evidence="2" type="ORF">Golax_025385</name>
</gene>
<comment type="caution">
    <text evidence="2">The sequence shown here is derived from an EMBL/GenBank/DDBJ whole genome shotgun (WGS) entry which is preliminary data.</text>
</comment>
<protein>
    <recommendedName>
        <fullName evidence="1">DUF7745 domain-containing protein</fullName>
    </recommendedName>
</protein>